<reference evidence="2" key="1">
    <citation type="submission" date="2021-03" db="EMBL/GenBank/DDBJ databases">
        <title>novel species isolated from a fishpond in China.</title>
        <authorList>
            <person name="Lu H."/>
            <person name="Cai Z."/>
        </authorList>
    </citation>
    <scope>NUCLEOTIDE SEQUENCE</scope>
    <source>
        <strain evidence="2">JCM 30855</strain>
    </source>
</reference>
<accession>A0A939DQX0</accession>
<dbReference type="Pfam" id="PF16074">
    <property type="entry name" value="PilW"/>
    <property type="match status" value="1"/>
</dbReference>
<keyword evidence="1" id="KW-0812">Transmembrane</keyword>
<evidence type="ECO:0000313" key="3">
    <source>
        <dbReference type="Proteomes" id="UP000664654"/>
    </source>
</evidence>
<feature type="transmembrane region" description="Helical" evidence="1">
    <location>
        <begin position="12"/>
        <end position="30"/>
    </location>
</feature>
<keyword evidence="3" id="KW-1185">Reference proteome</keyword>
<gene>
    <name evidence="2" type="ORF">J0A66_17820</name>
</gene>
<dbReference type="NCBIfam" id="TIGR02532">
    <property type="entry name" value="IV_pilin_GFxxxE"/>
    <property type="match status" value="1"/>
</dbReference>
<dbReference type="EMBL" id="JAFKCV010000013">
    <property type="protein sequence ID" value="MBN7827094.1"/>
    <property type="molecule type" value="Genomic_DNA"/>
</dbReference>
<dbReference type="Proteomes" id="UP000664654">
    <property type="component" value="Unassembled WGS sequence"/>
</dbReference>
<dbReference type="RefSeq" id="WP_206575204.1">
    <property type="nucleotide sequence ID" value="NZ_JAFKCV010000013.1"/>
</dbReference>
<name>A0A939DQX0_9ALTE</name>
<dbReference type="Pfam" id="PF07963">
    <property type="entry name" value="N_methyl"/>
    <property type="match status" value="1"/>
</dbReference>
<keyword evidence="1" id="KW-1133">Transmembrane helix</keyword>
<dbReference type="AlphaFoldDB" id="A0A939DQX0"/>
<dbReference type="PROSITE" id="PS00409">
    <property type="entry name" value="PROKAR_NTER_METHYL"/>
    <property type="match status" value="1"/>
</dbReference>
<evidence type="ECO:0000313" key="2">
    <source>
        <dbReference type="EMBL" id="MBN7827094.1"/>
    </source>
</evidence>
<protein>
    <submittedName>
        <fullName evidence="2">PilW family protein</fullName>
    </submittedName>
</protein>
<dbReference type="GO" id="GO:0043683">
    <property type="term" value="P:type IV pilus assembly"/>
    <property type="evidence" value="ECO:0007669"/>
    <property type="project" value="InterPro"/>
</dbReference>
<keyword evidence="1" id="KW-0472">Membrane</keyword>
<comment type="caution">
    <text evidence="2">The sequence shown here is derived from an EMBL/GenBank/DDBJ whole genome shotgun (WGS) entry which is preliminary data.</text>
</comment>
<dbReference type="InterPro" id="IPR032092">
    <property type="entry name" value="PilW"/>
</dbReference>
<evidence type="ECO:0000256" key="1">
    <source>
        <dbReference type="SAM" id="Phobius"/>
    </source>
</evidence>
<organism evidence="2 3">
    <name type="scientific">Bowmanella dokdonensis</name>
    <dbReference type="NCBI Taxonomy" id="751969"/>
    <lineage>
        <taxon>Bacteria</taxon>
        <taxon>Pseudomonadati</taxon>
        <taxon>Pseudomonadota</taxon>
        <taxon>Gammaproteobacteria</taxon>
        <taxon>Alteromonadales</taxon>
        <taxon>Alteromonadaceae</taxon>
        <taxon>Bowmanella</taxon>
    </lineage>
</organism>
<dbReference type="InterPro" id="IPR012902">
    <property type="entry name" value="N_methyl_site"/>
</dbReference>
<proteinExistence type="predicted"/>
<sequence length="283" mass="31223">MKDKGFSLVELMISLTLGLLISGAIVQVMVSNQVTERLNRAVASVQENGRYFITRIRGDLMMTGFYDTLSPDLDRSVDIIDEESFLQHRAVVLPGDFVNAPGLGAQQGANGANDRLVVAFQASEDCRGAEFGYGGDEFFVVNEYYIDDEQLKCRGYDGRVLRGLRSAPVGSDSDPVVLLDQIASFQLLYGIANNQDAGDFSARPIRYVAADQLAAERLADSAVVTIRIAVLLKGDGKIALNNEPDFRLLTEEQQTPPGQHLFKQFETTISLRNLKNQLRSRKI</sequence>